<evidence type="ECO:0000256" key="1">
    <source>
        <dbReference type="SAM" id="MobiDB-lite"/>
    </source>
</evidence>
<dbReference type="InterPro" id="IPR035965">
    <property type="entry name" value="PAS-like_dom_sf"/>
</dbReference>
<evidence type="ECO:0000259" key="5">
    <source>
        <dbReference type="PROSITE" id="PS50887"/>
    </source>
</evidence>
<dbReference type="PANTHER" id="PTHR44757">
    <property type="entry name" value="DIGUANYLATE CYCLASE DGCP"/>
    <property type="match status" value="1"/>
</dbReference>
<dbReference type="PROSITE" id="PS50887">
    <property type="entry name" value="GGDEF"/>
    <property type="match status" value="1"/>
</dbReference>
<evidence type="ECO:0000259" key="4">
    <source>
        <dbReference type="PROSITE" id="PS50883"/>
    </source>
</evidence>
<dbReference type="Pfam" id="PF08448">
    <property type="entry name" value="PAS_4"/>
    <property type="match status" value="1"/>
</dbReference>
<dbReference type="InterPro" id="IPR052155">
    <property type="entry name" value="Biofilm_reg_signaling"/>
</dbReference>
<dbReference type="InterPro" id="IPR000014">
    <property type="entry name" value="PAS"/>
</dbReference>
<organism evidence="6 7">
    <name type="scientific">Thiohalocapsa marina</name>
    <dbReference type="NCBI Taxonomy" id="424902"/>
    <lineage>
        <taxon>Bacteria</taxon>
        <taxon>Pseudomonadati</taxon>
        <taxon>Pseudomonadota</taxon>
        <taxon>Gammaproteobacteria</taxon>
        <taxon>Chromatiales</taxon>
        <taxon>Chromatiaceae</taxon>
        <taxon>Thiohalocapsa</taxon>
    </lineage>
</organism>
<keyword evidence="7" id="KW-1185">Reference proteome</keyword>
<evidence type="ECO:0000259" key="2">
    <source>
        <dbReference type="PROSITE" id="PS50112"/>
    </source>
</evidence>
<evidence type="ECO:0000259" key="3">
    <source>
        <dbReference type="PROSITE" id="PS50113"/>
    </source>
</evidence>
<dbReference type="PROSITE" id="PS50112">
    <property type="entry name" value="PAS"/>
    <property type="match status" value="1"/>
</dbReference>
<dbReference type="Proteomes" id="UP000322981">
    <property type="component" value="Unassembled WGS sequence"/>
</dbReference>
<dbReference type="InterPro" id="IPR000160">
    <property type="entry name" value="GGDEF_dom"/>
</dbReference>
<dbReference type="OrthoDB" id="9813913at2"/>
<dbReference type="EMBL" id="VWXX01000032">
    <property type="protein sequence ID" value="KAA6183469.1"/>
    <property type="molecule type" value="Genomic_DNA"/>
</dbReference>
<dbReference type="SMART" id="SM00091">
    <property type="entry name" value="PAS"/>
    <property type="match status" value="2"/>
</dbReference>
<dbReference type="Gene3D" id="3.30.70.270">
    <property type="match status" value="1"/>
</dbReference>
<gene>
    <name evidence="6" type="ORF">F2Q65_15505</name>
</gene>
<dbReference type="Pfam" id="PF00563">
    <property type="entry name" value="EAL"/>
    <property type="match status" value="1"/>
</dbReference>
<dbReference type="RefSeq" id="WP_150094322.1">
    <property type="nucleotide sequence ID" value="NZ_JBFUOH010000017.1"/>
</dbReference>
<dbReference type="SMART" id="SM00052">
    <property type="entry name" value="EAL"/>
    <property type="match status" value="1"/>
</dbReference>
<dbReference type="Gene3D" id="3.30.450.20">
    <property type="entry name" value="PAS domain"/>
    <property type="match status" value="2"/>
</dbReference>
<comment type="caution">
    <text evidence="6">The sequence shown here is derived from an EMBL/GenBank/DDBJ whole genome shotgun (WGS) entry which is preliminary data.</text>
</comment>
<evidence type="ECO:0000313" key="6">
    <source>
        <dbReference type="EMBL" id="KAA6183469.1"/>
    </source>
</evidence>
<feature type="domain" description="EAL" evidence="4">
    <location>
        <begin position="456"/>
        <end position="710"/>
    </location>
</feature>
<dbReference type="InterPro" id="IPR000700">
    <property type="entry name" value="PAS-assoc_C"/>
</dbReference>
<feature type="domain" description="PAS" evidence="2">
    <location>
        <begin position="30"/>
        <end position="100"/>
    </location>
</feature>
<evidence type="ECO:0000313" key="7">
    <source>
        <dbReference type="Proteomes" id="UP000322981"/>
    </source>
</evidence>
<dbReference type="InterPro" id="IPR043128">
    <property type="entry name" value="Rev_trsase/Diguanyl_cyclase"/>
</dbReference>
<sequence length="725" mass="79266">MTNAPTPKPGADPPSVAPALPSASAGGTGPEPALQALLDALPEAAFLMAPDGTLLALNQSLAERKGRPRAEMLGTNVFDLLDASTLSPCRKAVEQVLETGQSLQFEDESQGRTLVHSLKPVLDDQGRVIQIAVFGADNTERRQIERQLQESESRFRTLFEQSQQATLLIEDGHISAANRAALRMLRLDSPAQLLGRSVVELSPAVQPDGRPSAEKAAELTRLALAQGSCTFEWQHLRADGQSFPAQVLVTRIRHQGKELLHNVWQDLTEQKRARERIDYLAYHDTLTALPNRVLGQQQLAHALAAASRQCAGLAVLSLDLEKFKDVNDSHGHAVGDRLLQAVARRLTQTLRSEDHVWRLSGDEFMVIVANLPATNAASQASAVCHRLLAHLVAPYDLGSVQLAPHFAVGVAVYPRDGREAETLMRNANTALRAAKESGQHGYCLFEPSLGAALNQYVATREALQTALEQDGLELHYQPQVDLRSGQVLGVEALLRCRQQGDELMVPGAFIGAAEESGLIVPMGRWVLREACRQTAAWQAAGLKDLTMAVNLSAVQFRHPELMTDVFDALAGNGLDPGCLELELTESLLLQNAALVQQTVRSWKARGIRLAIDDFGTGYSSLAYLKHFKVDKLKIDRSFIIDILQDEQARAIVQAMIQMARSLDLRTIAEGVEAVSLAEQLRIMGCDEAQGFLYARPLPAQALFAWMQQRAEDARLPAAGHRRRDD</sequence>
<dbReference type="InterPro" id="IPR035919">
    <property type="entry name" value="EAL_sf"/>
</dbReference>
<feature type="domain" description="PAC" evidence="3">
    <location>
        <begin position="91"/>
        <end position="150"/>
    </location>
</feature>
<dbReference type="PANTHER" id="PTHR44757:SF2">
    <property type="entry name" value="BIOFILM ARCHITECTURE MAINTENANCE PROTEIN MBAA"/>
    <property type="match status" value="1"/>
</dbReference>
<dbReference type="NCBIfam" id="TIGR00254">
    <property type="entry name" value="GGDEF"/>
    <property type="match status" value="1"/>
</dbReference>
<dbReference type="PROSITE" id="PS50883">
    <property type="entry name" value="EAL"/>
    <property type="match status" value="1"/>
</dbReference>
<dbReference type="Gene3D" id="3.20.20.450">
    <property type="entry name" value="EAL domain"/>
    <property type="match status" value="1"/>
</dbReference>
<dbReference type="InterPro" id="IPR013656">
    <property type="entry name" value="PAS_4"/>
</dbReference>
<dbReference type="SUPFAM" id="SSF55073">
    <property type="entry name" value="Nucleotide cyclase"/>
    <property type="match status" value="1"/>
</dbReference>
<dbReference type="Pfam" id="PF13426">
    <property type="entry name" value="PAS_9"/>
    <property type="match status" value="1"/>
</dbReference>
<name>A0A5M8FFK3_9GAMM</name>
<dbReference type="InterPro" id="IPR001633">
    <property type="entry name" value="EAL_dom"/>
</dbReference>
<feature type="domain" description="GGDEF" evidence="5">
    <location>
        <begin position="311"/>
        <end position="447"/>
    </location>
</feature>
<dbReference type="SUPFAM" id="SSF141868">
    <property type="entry name" value="EAL domain-like"/>
    <property type="match status" value="1"/>
</dbReference>
<dbReference type="AlphaFoldDB" id="A0A5M8FFK3"/>
<protein>
    <submittedName>
        <fullName evidence="6">EAL domain-containing protein</fullName>
    </submittedName>
</protein>
<dbReference type="NCBIfam" id="TIGR00229">
    <property type="entry name" value="sensory_box"/>
    <property type="match status" value="2"/>
</dbReference>
<dbReference type="Pfam" id="PF00990">
    <property type="entry name" value="GGDEF"/>
    <property type="match status" value="1"/>
</dbReference>
<feature type="compositionally biased region" description="Pro residues" evidence="1">
    <location>
        <begin position="1"/>
        <end position="16"/>
    </location>
</feature>
<dbReference type="InterPro" id="IPR029787">
    <property type="entry name" value="Nucleotide_cyclase"/>
</dbReference>
<dbReference type="CDD" id="cd00130">
    <property type="entry name" value="PAS"/>
    <property type="match status" value="2"/>
</dbReference>
<dbReference type="PROSITE" id="PS50113">
    <property type="entry name" value="PAC"/>
    <property type="match status" value="1"/>
</dbReference>
<dbReference type="CDD" id="cd01949">
    <property type="entry name" value="GGDEF"/>
    <property type="match status" value="1"/>
</dbReference>
<dbReference type="SUPFAM" id="SSF55785">
    <property type="entry name" value="PYP-like sensor domain (PAS domain)"/>
    <property type="match status" value="2"/>
</dbReference>
<feature type="region of interest" description="Disordered" evidence="1">
    <location>
        <begin position="1"/>
        <end position="32"/>
    </location>
</feature>
<dbReference type="SMART" id="SM00267">
    <property type="entry name" value="GGDEF"/>
    <property type="match status" value="1"/>
</dbReference>
<accession>A0A5M8FFK3</accession>
<dbReference type="CDD" id="cd01948">
    <property type="entry name" value="EAL"/>
    <property type="match status" value="1"/>
</dbReference>
<reference evidence="6 7" key="1">
    <citation type="submission" date="2019-09" db="EMBL/GenBank/DDBJ databases">
        <title>Whole-genome sequence of the purple sulfur bacterium Thiohalocapsa marina DSM 19078.</title>
        <authorList>
            <person name="Kyndt J.A."/>
            <person name="Meyer T.E."/>
        </authorList>
    </citation>
    <scope>NUCLEOTIDE SEQUENCE [LARGE SCALE GENOMIC DNA]</scope>
    <source>
        <strain evidence="6 7">DSM 19078</strain>
    </source>
</reference>
<proteinExistence type="predicted"/>